<evidence type="ECO:0000313" key="4">
    <source>
        <dbReference type="EMBL" id="CAL1604054.1"/>
    </source>
</evidence>
<feature type="region of interest" description="Disordered" evidence="3">
    <location>
        <begin position="393"/>
        <end position="413"/>
    </location>
</feature>
<dbReference type="AlphaFoldDB" id="A0AAV2LTF7"/>
<accession>A0AAV2LTF7</accession>
<feature type="compositionally biased region" description="Basic and acidic residues" evidence="3">
    <location>
        <begin position="494"/>
        <end position="503"/>
    </location>
</feature>
<proteinExistence type="predicted"/>
<keyword evidence="5" id="KW-1185">Reference proteome</keyword>
<feature type="compositionally biased region" description="Basic and acidic residues" evidence="3">
    <location>
        <begin position="577"/>
        <end position="591"/>
    </location>
</feature>
<dbReference type="InterPro" id="IPR051990">
    <property type="entry name" value="CCPG1/PBIP1"/>
</dbReference>
<feature type="coiled-coil region" evidence="2">
    <location>
        <begin position="318"/>
        <end position="359"/>
    </location>
</feature>
<evidence type="ECO:0000256" key="2">
    <source>
        <dbReference type="SAM" id="Coils"/>
    </source>
</evidence>
<evidence type="ECO:0000313" key="5">
    <source>
        <dbReference type="Proteomes" id="UP001497482"/>
    </source>
</evidence>
<evidence type="ECO:0008006" key="6">
    <source>
        <dbReference type="Google" id="ProtNLM"/>
    </source>
</evidence>
<dbReference type="PANTHER" id="PTHR28638:SF2">
    <property type="entry name" value="CELL CYCLE PROGRESSION PROTEIN 1"/>
    <property type="match status" value="1"/>
</dbReference>
<gene>
    <name evidence="4" type="ORF">KC01_LOCUS31636</name>
</gene>
<organism evidence="4 5">
    <name type="scientific">Knipowitschia caucasica</name>
    <name type="common">Caucasian dwarf goby</name>
    <name type="synonym">Pomatoschistus caucasicus</name>
    <dbReference type="NCBI Taxonomy" id="637954"/>
    <lineage>
        <taxon>Eukaryota</taxon>
        <taxon>Metazoa</taxon>
        <taxon>Chordata</taxon>
        <taxon>Craniata</taxon>
        <taxon>Vertebrata</taxon>
        <taxon>Euteleostomi</taxon>
        <taxon>Actinopterygii</taxon>
        <taxon>Neopterygii</taxon>
        <taxon>Teleostei</taxon>
        <taxon>Neoteleostei</taxon>
        <taxon>Acanthomorphata</taxon>
        <taxon>Gobiaria</taxon>
        <taxon>Gobiiformes</taxon>
        <taxon>Gobioidei</taxon>
        <taxon>Gobiidae</taxon>
        <taxon>Gobiinae</taxon>
        <taxon>Knipowitschia</taxon>
    </lineage>
</organism>
<evidence type="ECO:0000256" key="1">
    <source>
        <dbReference type="ARBA" id="ARBA00023054"/>
    </source>
</evidence>
<feature type="region of interest" description="Disordered" evidence="3">
    <location>
        <begin position="575"/>
        <end position="598"/>
    </location>
</feature>
<feature type="region of interest" description="Disordered" evidence="3">
    <location>
        <begin position="170"/>
        <end position="219"/>
    </location>
</feature>
<dbReference type="PANTHER" id="PTHR28638">
    <property type="entry name" value="CELL CYCLE PROGRESSION PROTEIN 1"/>
    <property type="match status" value="1"/>
</dbReference>
<reference evidence="4 5" key="1">
    <citation type="submission" date="2024-04" db="EMBL/GenBank/DDBJ databases">
        <authorList>
            <person name="Waldvogel A.-M."/>
            <person name="Schoenle A."/>
        </authorList>
    </citation>
    <scope>NUCLEOTIDE SEQUENCE [LARGE SCALE GENOMIC DNA]</scope>
</reference>
<sequence length="747" mass="85939">MSGSDTESSCGWTFISNEGSDIETLGTEEVESSLVIPVPQKVELPDGDHVELKEDVLEDTLVDTEKVPDPDPPETGIDAATNEHVSVLSSSDHSDILTFGDIKDDELVSAEASDDLYLGMSCSSQYTFTSAQTGLMMTQWKRTLLKFRKHLKTPNHGSCSLPVLPVQTLGLPSSSEDEPDLSSGVAVRRRRVRRNTPNTEPAQEVMDPSESVMSGQEQTEAKPRGQGILTACAILTLVIAFSTGFGRFYSTNQTQTRKTIVDEVSLNQLDELRDLLFQTGEQKTHLSLNELDFPKAISVFSEAIYKMIKDNDDLGLRYAQIQDQRNELELLLKEMAEEKRHMESQHQSLLEENHELLQALEEEGISRSVLVEDLKTLRMAVINLEAVKARGDSLQSENKRLKAELEQEKDGTRSFSAKREALMNDAKMLREKLDHERTVTDKLRGEIDQLQQQIDEAEETKDLESRLVELEGRLSFEQQRSDMWERLYLETKERAKGDEETKRTSKSKQGPAGKVKETFDTMKNSTKEFVRHHKKKIEEAKVAVKENLRKFSESLKSTFRNFKDSASTILNKAQGFYDRKRNDRKEDETGKRRSGKPTKKTLKFNFDFLRSNHFSRNSEDEVHKKFKPQSCSEVFDCAYQEFMSLFNKAADPIRADEFHQLLQSYLQKEFDYFPHWKKLEIFINNFFHNGLFIHDQMLFADFVNDLEDYLTDLYKHQGLNEDFFEDLDDYIYRHFFGDAYSQNSRPR</sequence>
<name>A0AAV2LTF7_KNICA</name>
<protein>
    <recommendedName>
        <fullName evidence="6">Cell cycle progression protein 1</fullName>
    </recommendedName>
</protein>
<evidence type="ECO:0000256" key="3">
    <source>
        <dbReference type="SAM" id="MobiDB-lite"/>
    </source>
</evidence>
<dbReference type="Proteomes" id="UP001497482">
    <property type="component" value="Chromosome 4"/>
</dbReference>
<feature type="region of interest" description="Disordered" evidence="3">
    <location>
        <begin position="494"/>
        <end position="516"/>
    </location>
</feature>
<dbReference type="EMBL" id="OZ035826">
    <property type="protein sequence ID" value="CAL1604054.1"/>
    <property type="molecule type" value="Genomic_DNA"/>
</dbReference>
<keyword evidence="1 2" id="KW-0175">Coiled coil</keyword>
<dbReference type="GO" id="GO:0016020">
    <property type="term" value="C:membrane"/>
    <property type="evidence" value="ECO:0007669"/>
    <property type="project" value="TreeGrafter"/>
</dbReference>